<dbReference type="SMART" id="SM00707">
    <property type="entry name" value="RPEL"/>
    <property type="match status" value="1"/>
</dbReference>
<dbReference type="PANTHER" id="PTHR12751">
    <property type="entry name" value="PHOSPHATASE AND ACTIN REGULATOR PHACTR"/>
    <property type="match status" value="1"/>
</dbReference>
<sequence length="311" mass="34540">MGQSLRVEIPAQDPQQHKSCDDETEQHHSTMVGEGGSTGDITPPPKRKGKFSTIGKIFKPWKWRKKKSSEKFKETSEELERKMSTRRTRQELIEQGLLKEVPDNGGEAQNVKQSYVKNGHTLPVSGGGGVISTGRSPGNQVKLPGESDFRMNPGRLTQPEDHRGRSPSDGDRRGALCSRSTGLHEEGWRSGGGSRAHGEGEWKSNLAWQGQIHAQMDEGRRGGRLHPDDGQRRPGLQKAPSEDGRRRPAEADWKPTLPRHASAEEGRTRRAQNAVLPDIDSLLSAPKRLAPAMLLIQEHERTDRPPFSFTN</sequence>
<dbReference type="PROSITE" id="PS51073">
    <property type="entry name" value="RPEL"/>
    <property type="match status" value="1"/>
</dbReference>
<dbReference type="GO" id="GO:0003779">
    <property type="term" value="F:actin binding"/>
    <property type="evidence" value="ECO:0007669"/>
    <property type="project" value="UniProtKB-UniRule"/>
</dbReference>
<comment type="caution">
    <text evidence="12">The sequence shown here is derived from an EMBL/GenBank/DDBJ whole genome shotgun (WGS) entry which is preliminary data.</text>
</comment>
<dbReference type="GO" id="GO:0030036">
    <property type="term" value="P:actin cytoskeleton organization"/>
    <property type="evidence" value="ECO:0007669"/>
    <property type="project" value="UniProtKB-UniRule"/>
</dbReference>
<evidence type="ECO:0000256" key="5">
    <source>
        <dbReference type="ARBA" id="ARBA00022737"/>
    </source>
</evidence>
<dbReference type="GO" id="GO:0072542">
    <property type="term" value="F:protein phosphatase activator activity"/>
    <property type="evidence" value="ECO:0007669"/>
    <property type="project" value="UniProtKB-UniRule"/>
</dbReference>
<evidence type="ECO:0000256" key="2">
    <source>
        <dbReference type="ARBA" id="ARBA00011844"/>
    </source>
</evidence>
<feature type="compositionally biased region" description="Basic and acidic residues" evidence="11">
    <location>
        <begin position="240"/>
        <end position="253"/>
    </location>
</feature>
<dbReference type="GO" id="GO:2001045">
    <property type="term" value="P:negative regulation of integrin-mediated signaling pathway"/>
    <property type="evidence" value="ECO:0007669"/>
    <property type="project" value="UniProtKB-UniRule"/>
</dbReference>
<evidence type="ECO:0000256" key="8">
    <source>
        <dbReference type="ARBA" id="ARBA00023273"/>
    </source>
</evidence>
<dbReference type="GO" id="GO:0051726">
    <property type="term" value="P:regulation of cell cycle"/>
    <property type="evidence" value="ECO:0007669"/>
    <property type="project" value="UniProtKB-UniRule"/>
</dbReference>
<evidence type="ECO:0000256" key="7">
    <source>
        <dbReference type="ARBA" id="ARBA00023203"/>
    </source>
</evidence>
<dbReference type="GO" id="GO:0061386">
    <property type="term" value="P:closure of optic fissure"/>
    <property type="evidence" value="ECO:0007669"/>
    <property type="project" value="UniProtKB-UniRule"/>
</dbReference>
<dbReference type="GO" id="GO:0007266">
    <property type="term" value="P:Rho protein signal transduction"/>
    <property type="evidence" value="ECO:0007669"/>
    <property type="project" value="UniProtKB-UniRule"/>
</dbReference>
<evidence type="ECO:0000313" key="12">
    <source>
        <dbReference type="EMBL" id="KAK5604817.1"/>
    </source>
</evidence>
<organism evidence="12 13">
    <name type="scientific">Crenichthys baileyi</name>
    <name type="common">White River springfish</name>
    <dbReference type="NCBI Taxonomy" id="28760"/>
    <lineage>
        <taxon>Eukaryota</taxon>
        <taxon>Metazoa</taxon>
        <taxon>Chordata</taxon>
        <taxon>Craniata</taxon>
        <taxon>Vertebrata</taxon>
        <taxon>Euteleostomi</taxon>
        <taxon>Actinopterygii</taxon>
        <taxon>Neopterygii</taxon>
        <taxon>Teleostei</taxon>
        <taxon>Neoteleostei</taxon>
        <taxon>Acanthomorphata</taxon>
        <taxon>Ovalentaria</taxon>
        <taxon>Atherinomorphae</taxon>
        <taxon>Cyprinodontiformes</taxon>
        <taxon>Goodeidae</taxon>
        <taxon>Crenichthys</taxon>
    </lineage>
</organism>
<dbReference type="Proteomes" id="UP001311232">
    <property type="component" value="Unassembled WGS sequence"/>
</dbReference>
<comment type="subunit">
    <text evidence="2 10">Binds PPP1CA and actin.</text>
</comment>
<dbReference type="PANTHER" id="PTHR12751:SF4">
    <property type="entry name" value="PHOSPHATASE AND ACTIN REGULATOR 4"/>
    <property type="match status" value="1"/>
</dbReference>
<dbReference type="EMBL" id="JAHHUM010002323">
    <property type="protein sequence ID" value="KAK5604817.1"/>
    <property type="molecule type" value="Genomic_DNA"/>
</dbReference>
<evidence type="ECO:0000313" key="13">
    <source>
        <dbReference type="Proteomes" id="UP001311232"/>
    </source>
</evidence>
<evidence type="ECO:0000256" key="9">
    <source>
        <dbReference type="PROSITE-ProRule" id="PRU00401"/>
    </source>
</evidence>
<comment type="similarity">
    <text evidence="1 10">Belongs to the phosphatase and actin regulator family.</text>
</comment>
<evidence type="ECO:0000256" key="3">
    <source>
        <dbReference type="ARBA" id="ARBA00022473"/>
    </source>
</evidence>
<evidence type="ECO:0000256" key="10">
    <source>
        <dbReference type="RuleBase" id="RU367131"/>
    </source>
</evidence>
<feature type="compositionally biased region" description="Basic and acidic residues" evidence="11">
    <location>
        <begin position="158"/>
        <end position="174"/>
    </location>
</feature>
<comment type="function">
    <text evidence="10">Regulator of protein phosphatase 1 (PP1) required for neural tube and optic fissure closure, and enteric neural crest cell (ENCCs) migration during development. Acts as an activator of PP1. During neural tube closure, localizes to the ventral neural tube and activates PP1, leading to down-regulate cell proliferation within cranial neural tissue and the neural retina. Also acts as a regulator of migration of enteric neural crest cells (ENCCs) by activating PP1, leading to repression of the integrin signaling through the rho/rock pathway.</text>
</comment>
<proteinExistence type="inferred from homology"/>
<dbReference type="GO" id="GO:0008157">
    <property type="term" value="F:protein phosphatase 1 binding"/>
    <property type="evidence" value="ECO:0007669"/>
    <property type="project" value="UniProtKB-UniRule"/>
</dbReference>
<keyword evidence="13" id="KW-1185">Reference proteome</keyword>
<comment type="subcellular location">
    <subcellularLocation>
        <location evidence="10">Cytoplasm</location>
    </subcellularLocation>
    <subcellularLocation>
        <location evidence="10">Cell projection</location>
        <location evidence="10">Lamellipodium</location>
    </subcellularLocation>
</comment>
<keyword evidence="5" id="KW-0677">Repeat</keyword>
<dbReference type="Pfam" id="PF02755">
    <property type="entry name" value="RPEL"/>
    <property type="match status" value="1"/>
</dbReference>
<keyword evidence="8 10" id="KW-0966">Cell projection</keyword>
<keyword evidence="7 10" id="KW-0009">Actin-binding</keyword>
<dbReference type="GO" id="GO:0030027">
    <property type="term" value="C:lamellipodium"/>
    <property type="evidence" value="ECO:0007669"/>
    <property type="project" value="UniProtKB-SubCell"/>
</dbReference>
<keyword evidence="3 10" id="KW-0217">Developmental protein</keyword>
<dbReference type="GO" id="GO:0001755">
    <property type="term" value="P:neural crest cell migration"/>
    <property type="evidence" value="ECO:0007669"/>
    <property type="project" value="UniProtKB-UniRule"/>
</dbReference>
<evidence type="ECO:0000256" key="4">
    <source>
        <dbReference type="ARBA" id="ARBA00022490"/>
    </source>
</evidence>
<keyword evidence="6 10" id="KW-0524">Neurogenesis</keyword>
<dbReference type="InterPro" id="IPR004018">
    <property type="entry name" value="RPEL_repeat"/>
</dbReference>
<evidence type="ECO:0000256" key="1">
    <source>
        <dbReference type="ARBA" id="ARBA00009795"/>
    </source>
</evidence>
<feature type="compositionally biased region" description="Basic and acidic residues" evidence="11">
    <location>
        <begin position="215"/>
        <end position="232"/>
    </location>
</feature>
<gene>
    <name evidence="12" type="primary">PHACTR4B</name>
    <name evidence="12" type="ORF">CRENBAI_008903</name>
</gene>
<accession>A0AAV9R910</accession>
<protein>
    <recommendedName>
        <fullName evidence="10">Phosphatase and actin regulator 4</fullName>
    </recommendedName>
</protein>
<feature type="repeat" description="RPEL" evidence="9">
    <location>
        <begin position="77"/>
        <end position="102"/>
    </location>
</feature>
<evidence type="ECO:0000256" key="11">
    <source>
        <dbReference type="SAM" id="MobiDB-lite"/>
    </source>
</evidence>
<feature type="compositionally biased region" description="Basic and acidic residues" evidence="11">
    <location>
        <begin position="15"/>
        <end position="28"/>
    </location>
</feature>
<feature type="compositionally biased region" description="Basic residues" evidence="11">
    <location>
        <begin position="59"/>
        <end position="68"/>
    </location>
</feature>
<dbReference type="GO" id="GO:0005737">
    <property type="term" value="C:cytoplasm"/>
    <property type="evidence" value="ECO:0007669"/>
    <property type="project" value="UniProtKB-SubCell"/>
</dbReference>
<dbReference type="GO" id="GO:0048484">
    <property type="term" value="P:enteric nervous system development"/>
    <property type="evidence" value="ECO:0007669"/>
    <property type="project" value="UniProtKB-UniRule"/>
</dbReference>
<dbReference type="GO" id="GO:0001843">
    <property type="term" value="P:neural tube closure"/>
    <property type="evidence" value="ECO:0007669"/>
    <property type="project" value="UniProtKB-UniRule"/>
</dbReference>
<name>A0AAV9R910_9TELE</name>
<feature type="compositionally biased region" description="Basic and acidic residues" evidence="11">
    <location>
        <begin position="69"/>
        <end position="92"/>
    </location>
</feature>
<dbReference type="AlphaFoldDB" id="A0AAV9R910"/>
<evidence type="ECO:0000256" key="6">
    <source>
        <dbReference type="ARBA" id="ARBA00022902"/>
    </source>
</evidence>
<feature type="region of interest" description="Disordered" evidence="11">
    <location>
        <begin position="1"/>
        <end position="275"/>
    </location>
</feature>
<keyword evidence="4 10" id="KW-0963">Cytoplasm</keyword>
<reference evidence="12 13" key="1">
    <citation type="submission" date="2021-06" db="EMBL/GenBank/DDBJ databases">
        <authorList>
            <person name="Palmer J.M."/>
        </authorList>
    </citation>
    <scope>NUCLEOTIDE SEQUENCE [LARGE SCALE GENOMIC DNA]</scope>
    <source>
        <strain evidence="12 13">MEX-2019</strain>
        <tissue evidence="12">Muscle</tissue>
    </source>
</reference>